<feature type="chain" id="PRO_5004851629" evidence="1">
    <location>
        <begin position="23"/>
        <end position="208"/>
    </location>
</feature>
<accession>W4UZ66</accession>
<name>W4UZ66_9BACE</name>
<protein>
    <submittedName>
        <fullName evidence="3">Nitroreductase family protein</fullName>
    </submittedName>
</protein>
<dbReference type="InterPro" id="IPR029479">
    <property type="entry name" value="Nitroreductase"/>
</dbReference>
<dbReference type="PANTHER" id="PTHR23026">
    <property type="entry name" value="NADPH NITROREDUCTASE"/>
    <property type="match status" value="1"/>
</dbReference>
<evidence type="ECO:0000259" key="2">
    <source>
        <dbReference type="Pfam" id="PF00881"/>
    </source>
</evidence>
<feature type="domain" description="Nitroreductase" evidence="2">
    <location>
        <begin position="37"/>
        <end position="105"/>
    </location>
</feature>
<evidence type="ECO:0000313" key="3">
    <source>
        <dbReference type="EMBL" id="GAE85774.1"/>
    </source>
</evidence>
<keyword evidence="4" id="KW-1185">Reference proteome</keyword>
<keyword evidence="1" id="KW-0732">Signal</keyword>
<dbReference type="GO" id="GO:0016491">
    <property type="term" value="F:oxidoreductase activity"/>
    <property type="evidence" value="ECO:0007669"/>
    <property type="project" value="InterPro"/>
</dbReference>
<dbReference type="PANTHER" id="PTHR23026:SF117">
    <property type="entry name" value="NITROREDUCTASE"/>
    <property type="match status" value="1"/>
</dbReference>
<proteinExistence type="predicted"/>
<dbReference type="CDD" id="cd02151">
    <property type="entry name" value="nitroreductase"/>
    <property type="match status" value="1"/>
</dbReference>
<comment type="caution">
    <text evidence="3">The sequence shown here is derived from an EMBL/GenBank/DDBJ whole genome shotgun (WGS) entry which is preliminary data.</text>
</comment>
<dbReference type="InterPro" id="IPR000415">
    <property type="entry name" value="Nitroreductase-like"/>
</dbReference>
<sequence>MTIRYFILLLFMLFMTTSCTNARTKQESDDKSLLELVKSRRSVRRYADKKIDRAALKRILHVAQYAPSSYGKHTTEFVVVDDKEMLKKLAACKRMGAPSVAQSAATIVVITDTTTAEGELWVEDASVSATYVLLAAEAEGLGACWNQIHLRSGQQRSASDEIKALLDIPNRFEVLCYISLGHKITDTPAHDDSELNFDKQHFGRYGQP</sequence>
<reference evidence="3 4" key="1">
    <citation type="journal article" date="2014" name="Genome Announc.">
        <title>Draft Genome Sequence of Bacteroides reticulotermitis Strain JCM 10512T, Isolated from the Gut of a Termite.</title>
        <authorList>
            <person name="Yuki M."/>
            <person name="Oshima K."/>
            <person name="Suda W."/>
            <person name="Sakamoto M."/>
            <person name="Iida T."/>
            <person name="Hattori M."/>
            <person name="Ohkuma M."/>
        </authorList>
    </citation>
    <scope>NUCLEOTIDE SEQUENCE [LARGE SCALE GENOMIC DNA]</scope>
    <source>
        <strain evidence="3 4">JCM 10512</strain>
    </source>
</reference>
<dbReference type="Proteomes" id="UP000019131">
    <property type="component" value="Unassembled WGS sequence"/>
</dbReference>
<dbReference type="PROSITE" id="PS51257">
    <property type="entry name" value="PROKAR_LIPOPROTEIN"/>
    <property type="match status" value="1"/>
</dbReference>
<evidence type="ECO:0000313" key="4">
    <source>
        <dbReference type="Proteomes" id="UP000019131"/>
    </source>
</evidence>
<dbReference type="STRING" id="1445607.JCM10512_4235"/>
<dbReference type="Pfam" id="PF00881">
    <property type="entry name" value="Nitroreductase"/>
    <property type="match status" value="1"/>
</dbReference>
<feature type="signal peptide" evidence="1">
    <location>
        <begin position="1"/>
        <end position="22"/>
    </location>
</feature>
<gene>
    <name evidence="3" type="ORF">JCM10512_4235</name>
</gene>
<dbReference type="AlphaFoldDB" id="W4UZ66"/>
<dbReference type="SUPFAM" id="SSF55469">
    <property type="entry name" value="FMN-dependent nitroreductase-like"/>
    <property type="match status" value="1"/>
</dbReference>
<dbReference type="EMBL" id="BAIV01000031">
    <property type="protein sequence ID" value="GAE85774.1"/>
    <property type="molecule type" value="Genomic_DNA"/>
</dbReference>
<evidence type="ECO:0000256" key="1">
    <source>
        <dbReference type="SAM" id="SignalP"/>
    </source>
</evidence>
<dbReference type="Gene3D" id="3.40.109.10">
    <property type="entry name" value="NADH Oxidase"/>
    <property type="match status" value="1"/>
</dbReference>
<dbReference type="InterPro" id="IPR050627">
    <property type="entry name" value="Nitroreductase/BluB"/>
</dbReference>
<organism evidence="3 4">
    <name type="scientific">Bacteroides reticulotermitis JCM 10512</name>
    <dbReference type="NCBI Taxonomy" id="1445607"/>
    <lineage>
        <taxon>Bacteria</taxon>
        <taxon>Pseudomonadati</taxon>
        <taxon>Bacteroidota</taxon>
        <taxon>Bacteroidia</taxon>
        <taxon>Bacteroidales</taxon>
        <taxon>Bacteroidaceae</taxon>
        <taxon>Bacteroides</taxon>
    </lineage>
</organism>